<gene>
    <name evidence="1" type="ORF">BT96DRAFT_945544</name>
</gene>
<organism evidence="1 2">
    <name type="scientific">Gymnopus androsaceus JB14</name>
    <dbReference type="NCBI Taxonomy" id="1447944"/>
    <lineage>
        <taxon>Eukaryota</taxon>
        <taxon>Fungi</taxon>
        <taxon>Dikarya</taxon>
        <taxon>Basidiomycota</taxon>
        <taxon>Agaricomycotina</taxon>
        <taxon>Agaricomycetes</taxon>
        <taxon>Agaricomycetidae</taxon>
        <taxon>Agaricales</taxon>
        <taxon>Marasmiineae</taxon>
        <taxon>Omphalotaceae</taxon>
        <taxon>Gymnopus</taxon>
    </lineage>
</organism>
<keyword evidence="2" id="KW-1185">Reference proteome</keyword>
<evidence type="ECO:0000313" key="1">
    <source>
        <dbReference type="EMBL" id="KAE9391190.1"/>
    </source>
</evidence>
<name>A0A6A4H0M5_9AGAR</name>
<dbReference type="OrthoDB" id="2755811at2759"/>
<dbReference type="Proteomes" id="UP000799118">
    <property type="component" value="Unassembled WGS sequence"/>
</dbReference>
<accession>A0A6A4H0M5</accession>
<protein>
    <submittedName>
        <fullName evidence="1">Uncharacterized protein</fullName>
    </submittedName>
</protein>
<reference evidence="1" key="1">
    <citation type="journal article" date="2019" name="Environ. Microbiol.">
        <title>Fungal ecological strategies reflected in gene transcription - a case study of two litter decomposers.</title>
        <authorList>
            <person name="Barbi F."/>
            <person name="Kohler A."/>
            <person name="Barry K."/>
            <person name="Baskaran P."/>
            <person name="Daum C."/>
            <person name="Fauchery L."/>
            <person name="Ihrmark K."/>
            <person name="Kuo A."/>
            <person name="LaButti K."/>
            <person name="Lipzen A."/>
            <person name="Morin E."/>
            <person name="Grigoriev I.V."/>
            <person name="Henrissat B."/>
            <person name="Lindahl B."/>
            <person name="Martin F."/>
        </authorList>
    </citation>
    <scope>NUCLEOTIDE SEQUENCE</scope>
    <source>
        <strain evidence="1">JB14</strain>
    </source>
</reference>
<dbReference type="EMBL" id="ML769633">
    <property type="protein sequence ID" value="KAE9391190.1"/>
    <property type="molecule type" value="Genomic_DNA"/>
</dbReference>
<dbReference type="AlphaFoldDB" id="A0A6A4H0M5"/>
<evidence type="ECO:0000313" key="2">
    <source>
        <dbReference type="Proteomes" id="UP000799118"/>
    </source>
</evidence>
<sequence>MDMMTKLIYSKSYWTENQDGQNTFKLGWALVELEKVLHQCGANDDPMYPKEFFLPLHTMDGETSRSLPIEVIEATIGLEWSIVQNYGLARPIPAVIFHKQGSNGVNNCKIPQHPQHIQSANKAAIQPLAALPLLSASWDHWSAGDSGKSYLELAALHTHQQAAARKGSQAIHRDKIYTTEKGIKMQNCKVTKFMPTIIDFVGAQAFQFGMSNNLDFKFFIKSTWNMVYPFLSPGIIQQLPP</sequence>
<proteinExistence type="predicted"/>